<dbReference type="EMBL" id="RSCD01000021">
    <property type="protein sequence ID" value="RSH85274.1"/>
    <property type="molecule type" value="Genomic_DNA"/>
</dbReference>
<dbReference type="Gene3D" id="3.20.20.80">
    <property type="entry name" value="Glycosidases"/>
    <property type="match status" value="2"/>
</dbReference>
<dbReference type="InterPro" id="IPR017853">
    <property type="entry name" value="GH"/>
</dbReference>
<organism evidence="7 8">
    <name type="scientific">Saitozyma podzolica</name>
    <dbReference type="NCBI Taxonomy" id="1890683"/>
    <lineage>
        <taxon>Eukaryota</taxon>
        <taxon>Fungi</taxon>
        <taxon>Dikarya</taxon>
        <taxon>Basidiomycota</taxon>
        <taxon>Agaricomycotina</taxon>
        <taxon>Tremellomycetes</taxon>
        <taxon>Tremellales</taxon>
        <taxon>Trimorphomycetaceae</taxon>
        <taxon>Saitozyma</taxon>
    </lineage>
</organism>
<dbReference type="PANTHER" id="PTHR31308:SF5">
    <property type="entry name" value="ERGOSTERYL-BETA-GLUCOSIDASE"/>
    <property type="match status" value="1"/>
</dbReference>
<evidence type="ECO:0000256" key="5">
    <source>
        <dbReference type="SAM" id="Phobius"/>
    </source>
</evidence>
<keyword evidence="8" id="KW-1185">Reference proteome</keyword>
<dbReference type="GO" id="GO:0005975">
    <property type="term" value="P:carbohydrate metabolic process"/>
    <property type="evidence" value="ECO:0007669"/>
    <property type="project" value="InterPro"/>
</dbReference>
<keyword evidence="5" id="KW-0472">Membrane</keyword>
<name>A0A427Y2B7_9TREE</name>
<dbReference type="SUPFAM" id="SSF51445">
    <property type="entry name" value="(Trans)glycosidases"/>
    <property type="match status" value="1"/>
</dbReference>
<evidence type="ECO:0000256" key="4">
    <source>
        <dbReference type="SAM" id="MobiDB-lite"/>
    </source>
</evidence>
<dbReference type="GO" id="GO:1904462">
    <property type="term" value="P:ergosteryl 3-beta-D-glucoside catabolic process"/>
    <property type="evidence" value="ECO:0007669"/>
    <property type="project" value="TreeGrafter"/>
</dbReference>
<proteinExistence type="inferred from homology"/>
<gene>
    <name evidence="7" type="ORF">EHS25_005081</name>
</gene>
<dbReference type="GO" id="GO:0050295">
    <property type="term" value="F:steryl-beta-glucosidase activity"/>
    <property type="evidence" value="ECO:0007669"/>
    <property type="project" value="TreeGrafter"/>
</dbReference>
<accession>A0A427Y2B7</accession>
<dbReference type="Pfam" id="PF18564">
    <property type="entry name" value="Glyco_hydro_5_C"/>
    <property type="match status" value="1"/>
</dbReference>
<evidence type="ECO:0000313" key="8">
    <source>
        <dbReference type="Proteomes" id="UP000279259"/>
    </source>
</evidence>
<evidence type="ECO:0000256" key="2">
    <source>
        <dbReference type="ARBA" id="ARBA00022801"/>
    </source>
</evidence>
<dbReference type="Gene3D" id="2.60.40.1180">
    <property type="entry name" value="Golgi alpha-mannosidase II"/>
    <property type="match status" value="1"/>
</dbReference>
<protein>
    <recommendedName>
        <fullName evidence="6">Glycoside hydrolase family 5 C-terminal domain-containing protein</fullName>
    </recommendedName>
</protein>
<dbReference type="InterPro" id="IPR013780">
    <property type="entry name" value="Glyco_hydro_b"/>
</dbReference>
<dbReference type="PANTHER" id="PTHR31308">
    <property type="match status" value="1"/>
</dbReference>
<reference evidence="7 8" key="1">
    <citation type="submission" date="2018-11" db="EMBL/GenBank/DDBJ databases">
        <title>Genome sequence of Saitozyma podzolica DSM 27192.</title>
        <authorList>
            <person name="Aliyu H."/>
            <person name="Gorte O."/>
            <person name="Ochsenreither K."/>
        </authorList>
    </citation>
    <scope>NUCLEOTIDE SEQUENCE [LARGE SCALE GENOMIC DNA]</scope>
    <source>
        <strain evidence="7 8">DSM 27192</strain>
    </source>
</reference>
<evidence type="ECO:0000256" key="3">
    <source>
        <dbReference type="ARBA" id="ARBA00023295"/>
    </source>
</evidence>
<dbReference type="AlphaFoldDB" id="A0A427Y2B7"/>
<sequence>MSSKGATEVSFEAYHPSAARISLRGRHFVDNHDRVLDLRGANVGSASKVPIRPCPPFHEHAKASYVGRPFPLDEAPENWRRLKSWGLTMMRINVTWEALEHAAPGKYDVEFLDYLRKLLISMNEHGIVAYVDVFSRYCGGSGAPGWVVEAAGFDLSDDGEKLALSGSAFLDGIRGGRLQGERGLWPTGYQKLACATMNTLFWGGETFAPSFKVKGEDGREINIQHYLQDAFLKAVDKLVESVGNLDGVIGFELMNEPHPGFIGLSSIHEWNYNTDLHLGQFPSPLQSFSMGAGHPTPGVPIYVRTFPWPTRKSHTVTANPTGANVWRRDGPTGGECPWEKEGVWRWSDKKHSAMAMQEDYFSKDRKGNKVDFYRDCFFPFVKRWEGVVQKRAHGKVRLVEAVPNEYCPEWPVEHRPSNFVFTPHWGSEQKSRPDLSFAQPVKDAMLMSSRSFTTLYWGKGGAKKNYAHQIGTLVGEARSKLGEVPIVFGECGIPMDLNGEEAFSTGDYKWQERMMDALVSAMESSLVGFNLWAYNPHNHDHIGDDWNAENFSWYADNQRDKDLQERSEKGSNADGEDLDAGGRLLDAIVRPYAVATAGTPLSLFYDAETALFTYRFRSPLRLVSEETTVKLGEVTELYLPRRTFTKANTQWNVSSGGRIHFDWENQRAFLWFVDIPPERRVQDMVRRVDIWVPSRTRKAGVNLIQGIGMVVALLLGLALTYYVQLVEWDRDKRVYSRQ</sequence>
<dbReference type="InterPro" id="IPR041036">
    <property type="entry name" value="GH5_C"/>
</dbReference>
<evidence type="ECO:0000259" key="6">
    <source>
        <dbReference type="Pfam" id="PF18564"/>
    </source>
</evidence>
<dbReference type="OrthoDB" id="9971853at2759"/>
<dbReference type="PROSITE" id="PS00659">
    <property type="entry name" value="GLYCOSYL_HYDROL_F5"/>
    <property type="match status" value="1"/>
</dbReference>
<keyword evidence="5" id="KW-0812">Transmembrane</keyword>
<dbReference type="Proteomes" id="UP000279259">
    <property type="component" value="Unassembled WGS sequence"/>
</dbReference>
<keyword evidence="5" id="KW-1133">Transmembrane helix</keyword>
<dbReference type="InterPro" id="IPR052066">
    <property type="entry name" value="Glycosphingolipid_Hydrolases"/>
</dbReference>
<keyword evidence="2" id="KW-0378">Hydrolase</keyword>
<comment type="similarity">
    <text evidence="1">Belongs to the glycosyl hydrolase 5 (cellulase A) family.</text>
</comment>
<feature type="domain" description="Glycoside hydrolase family 5 C-terminal" evidence="6">
    <location>
        <begin position="590"/>
        <end position="669"/>
    </location>
</feature>
<evidence type="ECO:0000313" key="7">
    <source>
        <dbReference type="EMBL" id="RSH85274.1"/>
    </source>
</evidence>
<comment type="caution">
    <text evidence="7">The sequence shown here is derived from an EMBL/GenBank/DDBJ whole genome shotgun (WGS) entry which is preliminary data.</text>
</comment>
<feature type="transmembrane region" description="Helical" evidence="5">
    <location>
        <begin position="703"/>
        <end position="723"/>
    </location>
</feature>
<keyword evidence="3" id="KW-0326">Glycosidase</keyword>
<feature type="region of interest" description="Disordered" evidence="4">
    <location>
        <begin position="313"/>
        <end position="332"/>
    </location>
</feature>
<evidence type="ECO:0000256" key="1">
    <source>
        <dbReference type="ARBA" id="ARBA00005641"/>
    </source>
</evidence>
<dbReference type="STRING" id="1890683.A0A427Y2B7"/>
<dbReference type="InterPro" id="IPR018087">
    <property type="entry name" value="Glyco_hydro_5_CS"/>
</dbReference>